<gene>
    <name evidence="2" type="ORF">PSON_ATCC_30995.1.T1290113</name>
</gene>
<name>A0A8S1R145_9CILI</name>
<keyword evidence="1" id="KW-0472">Membrane</keyword>
<comment type="caution">
    <text evidence="2">The sequence shown here is derived from an EMBL/GenBank/DDBJ whole genome shotgun (WGS) entry which is preliminary data.</text>
</comment>
<keyword evidence="1" id="KW-0812">Transmembrane</keyword>
<feature type="transmembrane region" description="Helical" evidence="1">
    <location>
        <begin position="12"/>
        <end position="34"/>
    </location>
</feature>
<dbReference type="OrthoDB" id="299485at2759"/>
<accession>A0A8S1R145</accession>
<keyword evidence="1" id="KW-1133">Transmembrane helix</keyword>
<sequence>MQKFLRNKQVGIVTKVAVAVHTLLLFFLVVSISFRLGQEFLMSILLLQATWQQLVIETFHLRLNRFNYLEEQEQIRKRFGLSTQKSKDSSLWYYRRIILFPSAVFTLFFFRNQQLDDLQYCFISVHGLLQIYEGSKVLIVGIKQRIEKNTDYYNDLESEGLIMRCNLMLKRSEVRVQKWRSFINLLKKCYITTISMYFFFSLFYEFYAIFLQLPPFDLLQFICNHYQIQVPIYALVICQLQILFFILYIGNAIIQKKFNRVKRLYDHVTKEQEKLQIEVGKYISVMIYLSLAIIVFLYYNTTSGSIITKLMDMRINQYGLITILINAIRKYIERIHKSYQY</sequence>
<reference evidence="2" key="1">
    <citation type="submission" date="2021-01" db="EMBL/GenBank/DDBJ databases">
        <authorList>
            <consortium name="Genoscope - CEA"/>
            <person name="William W."/>
        </authorList>
    </citation>
    <scope>NUCLEOTIDE SEQUENCE</scope>
</reference>
<keyword evidence="3" id="KW-1185">Reference proteome</keyword>
<dbReference type="AlphaFoldDB" id="A0A8S1R145"/>
<evidence type="ECO:0000313" key="2">
    <source>
        <dbReference type="EMBL" id="CAD8121017.1"/>
    </source>
</evidence>
<feature type="transmembrane region" description="Helical" evidence="1">
    <location>
        <begin position="189"/>
        <end position="210"/>
    </location>
</feature>
<feature type="transmembrane region" description="Helical" evidence="1">
    <location>
        <begin position="279"/>
        <end position="299"/>
    </location>
</feature>
<dbReference type="Proteomes" id="UP000692954">
    <property type="component" value="Unassembled WGS sequence"/>
</dbReference>
<organism evidence="2 3">
    <name type="scientific">Paramecium sonneborni</name>
    <dbReference type="NCBI Taxonomy" id="65129"/>
    <lineage>
        <taxon>Eukaryota</taxon>
        <taxon>Sar</taxon>
        <taxon>Alveolata</taxon>
        <taxon>Ciliophora</taxon>
        <taxon>Intramacronucleata</taxon>
        <taxon>Oligohymenophorea</taxon>
        <taxon>Peniculida</taxon>
        <taxon>Parameciidae</taxon>
        <taxon>Paramecium</taxon>
    </lineage>
</organism>
<evidence type="ECO:0000313" key="3">
    <source>
        <dbReference type="Proteomes" id="UP000692954"/>
    </source>
</evidence>
<evidence type="ECO:0000256" key="1">
    <source>
        <dbReference type="SAM" id="Phobius"/>
    </source>
</evidence>
<proteinExistence type="predicted"/>
<feature type="transmembrane region" description="Helical" evidence="1">
    <location>
        <begin position="92"/>
        <end position="110"/>
    </location>
</feature>
<protein>
    <submittedName>
        <fullName evidence="2">Uncharacterized protein</fullName>
    </submittedName>
</protein>
<dbReference type="EMBL" id="CAJJDN010000129">
    <property type="protein sequence ID" value="CAD8121017.1"/>
    <property type="molecule type" value="Genomic_DNA"/>
</dbReference>
<feature type="transmembrane region" description="Helical" evidence="1">
    <location>
        <begin position="230"/>
        <end position="254"/>
    </location>
</feature>